<name>A0A6M4AX14_9SPHN</name>
<evidence type="ECO:0000256" key="6">
    <source>
        <dbReference type="ARBA" id="ARBA00023136"/>
    </source>
</evidence>
<feature type="transmembrane region" description="Helical" evidence="7">
    <location>
        <begin position="310"/>
        <end position="331"/>
    </location>
</feature>
<dbReference type="Proteomes" id="UP000503018">
    <property type="component" value="Chromosome"/>
</dbReference>
<feature type="transmembrane region" description="Helical" evidence="7">
    <location>
        <begin position="139"/>
        <end position="161"/>
    </location>
</feature>
<protein>
    <recommendedName>
        <fullName evidence="8">Cation/H+ exchanger transmembrane domain-containing protein</fullName>
    </recommendedName>
</protein>
<feature type="domain" description="Cation/H+ exchanger transmembrane" evidence="8">
    <location>
        <begin position="30"/>
        <end position="394"/>
    </location>
</feature>
<evidence type="ECO:0000259" key="8">
    <source>
        <dbReference type="Pfam" id="PF00999"/>
    </source>
</evidence>
<dbReference type="InterPro" id="IPR038770">
    <property type="entry name" value="Na+/solute_symporter_sf"/>
</dbReference>
<feature type="transmembrane region" description="Helical" evidence="7">
    <location>
        <begin position="102"/>
        <end position="127"/>
    </location>
</feature>
<reference evidence="9 10" key="1">
    <citation type="submission" date="2020-01" db="EMBL/GenBank/DDBJ databases">
        <title>Sphingomonas sp. strain CSW-10.</title>
        <authorList>
            <person name="Chen W.-M."/>
        </authorList>
    </citation>
    <scope>NUCLEOTIDE SEQUENCE [LARGE SCALE GENOMIC DNA]</scope>
    <source>
        <strain evidence="9 10">CSW-10</strain>
    </source>
</reference>
<dbReference type="EMBL" id="CP053015">
    <property type="protein sequence ID" value="QJQ31501.1"/>
    <property type="molecule type" value="Genomic_DNA"/>
</dbReference>
<evidence type="ECO:0000256" key="1">
    <source>
        <dbReference type="ARBA" id="ARBA00004141"/>
    </source>
</evidence>
<dbReference type="PANTHER" id="PTHR32468">
    <property type="entry name" value="CATION/H + ANTIPORTER"/>
    <property type="match status" value="1"/>
</dbReference>
<feature type="transmembrane region" description="Helical" evidence="7">
    <location>
        <begin position="236"/>
        <end position="263"/>
    </location>
</feature>
<feature type="transmembrane region" description="Helical" evidence="7">
    <location>
        <begin position="374"/>
        <end position="396"/>
    </location>
</feature>
<dbReference type="InterPro" id="IPR006153">
    <property type="entry name" value="Cation/H_exchanger_TM"/>
</dbReference>
<keyword evidence="4 7" id="KW-1133">Transmembrane helix</keyword>
<dbReference type="GO" id="GO:1902600">
    <property type="term" value="P:proton transmembrane transport"/>
    <property type="evidence" value="ECO:0007669"/>
    <property type="project" value="InterPro"/>
</dbReference>
<dbReference type="GO" id="GO:0015297">
    <property type="term" value="F:antiporter activity"/>
    <property type="evidence" value="ECO:0007669"/>
    <property type="project" value="InterPro"/>
</dbReference>
<feature type="transmembrane region" description="Helical" evidence="7">
    <location>
        <begin position="181"/>
        <end position="199"/>
    </location>
</feature>
<dbReference type="KEGG" id="slan:GV829_02755"/>
<comment type="subcellular location">
    <subcellularLocation>
        <location evidence="1">Membrane</location>
        <topology evidence="1">Multi-pass membrane protein</topology>
    </subcellularLocation>
</comment>
<keyword evidence="6 7" id="KW-0472">Membrane</keyword>
<gene>
    <name evidence="9" type="ORF">GV829_02755</name>
</gene>
<evidence type="ECO:0000256" key="7">
    <source>
        <dbReference type="SAM" id="Phobius"/>
    </source>
</evidence>
<evidence type="ECO:0000256" key="2">
    <source>
        <dbReference type="ARBA" id="ARBA00022448"/>
    </source>
</evidence>
<dbReference type="GO" id="GO:0016020">
    <property type="term" value="C:membrane"/>
    <property type="evidence" value="ECO:0007669"/>
    <property type="project" value="UniProtKB-SubCell"/>
</dbReference>
<dbReference type="RefSeq" id="WP_169943721.1">
    <property type="nucleotide sequence ID" value="NZ_CP053015.1"/>
</dbReference>
<feature type="transmembrane region" description="Helical" evidence="7">
    <location>
        <begin position="36"/>
        <end position="59"/>
    </location>
</feature>
<dbReference type="Gene3D" id="1.20.1530.20">
    <property type="match status" value="1"/>
</dbReference>
<dbReference type="Pfam" id="PF00999">
    <property type="entry name" value="Na_H_Exchanger"/>
    <property type="match status" value="1"/>
</dbReference>
<keyword evidence="2" id="KW-0813">Transport</keyword>
<dbReference type="AlphaFoldDB" id="A0A6M4AX14"/>
<feature type="transmembrane region" description="Helical" evidence="7">
    <location>
        <begin position="71"/>
        <end position="90"/>
    </location>
</feature>
<organism evidence="9 10">
    <name type="scientific">Sphingomonas lacunae</name>
    <dbReference type="NCBI Taxonomy" id="2698828"/>
    <lineage>
        <taxon>Bacteria</taxon>
        <taxon>Pseudomonadati</taxon>
        <taxon>Pseudomonadota</taxon>
        <taxon>Alphaproteobacteria</taxon>
        <taxon>Sphingomonadales</taxon>
        <taxon>Sphingomonadaceae</taxon>
        <taxon>Sphingomonas</taxon>
    </lineage>
</organism>
<feature type="transmembrane region" description="Helical" evidence="7">
    <location>
        <begin position="283"/>
        <end position="301"/>
    </location>
</feature>
<evidence type="ECO:0000256" key="5">
    <source>
        <dbReference type="ARBA" id="ARBA00023065"/>
    </source>
</evidence>
<dbReference type="InterPro" id="IPR050794">
    <property type="entry name" value="CPA2_transporter"/>
</dbReference>
<proteinExistence type="predicted"/>
<evidence type="ECO:0000256" key="3">
    <source>
        <dbReference type="ARBA" id="ARBA00022692"/>
    </source>
</evidence>
<keyword evidence="5" id="KW-0406">Ion transport</keyword>
<keyword evidence="3 7" id="KW-0812">Transmembrane</keyword>
<evidence type="ECO:0000313" key="9">
    <source>
        <dbReference type="EMBL" id="QJQ31501.1"/>
    </source>
</evidence>
<feature type="transmembrane region" description="Helical" evidence="7">
    <location>
        <begin position="6"/>
        <end position="24"/>
    </location>
</feature>
<evidence type="ECO:0000313" key="10">
    <source>
        <dbReference type="Proteomes" id="UP000503018"/>
    </source>
</evidence>
<sequence length="402" mass="41791">MSVPPIALFLFQASLLIAGPWALWRLTGIRRIAPLAVLQICAGVLLGPSVLGVIAPGVQSALFPADSVPKIGSVAQLAVVLYSFCTGMHLDHREVARAQGTTIIATTSFVLPMLVGAVMAVLLAEAVPAIMPEGMTSPSISFIAALALLTTVTALPVLAALMRETGILQTPFGQRALGLAAINDAGMWIGVAAILLVVAPEAEGAHLMAMPPLVLLIAGVSHVLRKSSVAEESSGVQVLLCAYAALAAALSEAAGVGYVIGAFVAGVTVPYRYRKAMLDRLEWPALFILMPFFFMATGLRIREDLLSPQLIGLVVVLSLTAMSSKMIGTAIGSRLAGLSWKEGAAIGTALQTKGLMEVLVATILLDHGVIGEALFAPLILMALICTVVTTPLLRLLGVIQRG</sequence>
<accession>A0A6M4AX14</accession>
<keyword evidence="10" id="KW-1185">Reference proteome</keyword>
<evidence type="ECO:0000256" key="4">
    <source>
        <dbReference type="ARBA" id="ARBA00022989"/>
    </source>
</evidence>
<feature type="transmembrane region" description="Helical" evidence="7">
    <location>
        <begin position="205"/>
        <end position="224"/>
    </location>
</feature>
<dbReference type="PANTHER" id="PTHR32468:SF0">
    <property type="entry name" value="K(+)_H(+) ANTIPORTER 1"/>
    <property type="match status" value="1"/>
</dbReference>